<sequence length="123" mass="14166">MNDTTIDIVTKTFILVNKKMCITRQTSDEYGFIDEAVDNNCGDYTVKCGIYTLNLAQTHIYEDIYSIISTCALTEMHDFLYSLVPHSTNWIFSQNVGRIDLPIHVNTLPHVKMAIKYIENKIR</sequence>
<reference evidence="1" key="1">
    <citation type="journal article" date="2020" name="Nature">
        <title>Giant virus diversity and host interactions through global metagenomics.</title>
        <authorList>
            <person name="Schulz F."/>
            <person name="Roux S."/>
            <person name="Paez-Espino D."/>
            <person name="Jungbluth S."/>
            <person name="Walsh D.A."/>
            <person name="Denef V.J."/>
            <person name="McMahon K.D."/>
            <person name="Konstantinidis K.T."/>
            <person name="Eloe-Fadrosh E.A."/>
            <person name="Kyrpides N.C."/>
            <person name="Woyke T."/>
        </authorList>
    </citation>
    <scope>NUCLEOTIDE SEQUENCE</scope>
    <source>
        <strain evidence="1">GVMAG-M-3300020192-26</strain>
    </source>
</reference>
<proteinExistence type="predicted"/>
<accession>A0A6C0CCR4</accession>
<dbReference type="AlphaFoldDB" id="A0A6C0CCR4"/>
<protein>
    <submittedName>
        <fullName evidence="1">Uncharacterized protein</fullName>
    </submittedName>
</protein>
<organism evidence="1">
    <name type="scientific">viral metagenome</name>
    <dbReference type="NCBI Taxonomy" id="1070528"/>
    <lineage>
        <taxon>unclassified sequences</taxon>
        <taxon>metagenomes</taxon>
        <taxon>organismal metagenomes</taxon>
    </lineage>
</organism>
<name>A0A6C0CCR4_9ZZZZ</name>
<evidence type="ECO:0000313" key="1">
    <source>
        <dbReference type="EMBL" id="QHT01425.1"/>
    </source>
</evidence>
<dbReference type="EMBL" id="MN739372">
    <property type="protein sequence ID" value="QHT01425.1"/>
    <property type="molecule type" value="Genomic_DNA"/>
</dbReference>